<protein>
    <submittedName>
        <fullName evidence="7">Very short patch repair endonuclease</fullName>
    </submittedName>
</protein>
<evidence type="ECO:0000256" key="2">
    <source>
        <dbReference type="ARBA" id="ARBA00022759"/>
    </source>
</evidence>
<dbReference type="GO" id="GO:0004519">
    <property type="term" value="F:endonuclease activity"/>
    <property type="evidence" value="ECO:0007669"/>
    <property type="project" value="UniProtKB-KW"/>
</dbReference>
<dbReference type="SUPFAM" id="SSF52980">
    <property type="entry name" value="Restriction endonuclease-like"/>
    <property type="match status" value="1"/>
</dbReference>
<evidence type="ECO:0000256" key="5">
    <source>
        <dbReference type="ARBA" id="ARBA00023204"/>
    </source>
</evidence>
<dbReference type="Proteomes" id="UP001227386">
    <property type="component" value="Chromosome"/>
</dbReference>
<dbReference type="CDD" id="cd00221">
    <property type="entry name" value="Vsr"/>
    <property type="match status" value="1"/>
</dbReference>
<keyword evidence="4" id="KW-0378">Hydrolase</keyword>
<keyword evidence="2 7" id="KW-0255">Endonuclease</keyword>
<evidence type="ECO:0000313" key="7">
    <source>
        <dbReference type="EMBL" id="WGO92988.1"/>
    </source>
</evidence>
<evidence type="ECO:0000313" key="8">
    <source>
        <dbReference type="Proteomes" id="UP001227386"/>
    </source>
</evidence>
<dbReference type="NCBIfam" id="TIGR00632">
    <property type="entry name" value="vsr"/>
    <property type="match status" value="1"/>
</dbReference>
<keyword evidence="5" id="KW-0234">DNA repair</keyword>
<dbReference type="Gene3D" id="3.40.960.10">
    <property type="entry name" value="VSR Endonuclease"/>
    <property type="match status" value="1"/>
</dbReference>
<dbReference type="Pfam" id="PF03852">
    <property type="entry name" value="Vsr"/>
    <property type="match status" value="1"/>
</dbReference>
<keyword evidence="1" id="KW-0540">Nuclease</keyword>
<proteinExistence type="inferred from homology"/>
<evidence type="ECO:0000256" key="3">
    <source>
        <dbReference type="ARBA" id="ARBA00022763"/>
    </source>
</evidence>
<sequence length="167" mass="19488">MCADIVSPEQRSQMMRRIRGKDTKPEMIVRSACHAMGLRFRLHRKDLPGSPDLVFPKFRLCLFVHGCFWHRHAGCQYAYTPKTRVEFWLAKFTKNAARDLEVEKALHAQGWRTEIIWECEAKNLKLLRKKLQFIFPEQCLAKQLFSSSAIESILDPNAARPASERQE</sequence>
<accession>A0ABY8PCN5</accession>
<evidence type="ECO:0000256" key="1">
    <source>
        <dbReference type="ARBA" id="ARBA00022722"/>
    </source>
</evidence>
<gene>
    <name evidence="7" type="ORF">QCD61_25465</name>
</gene>
<organism evidence="7 8">
    <name type="scientific">Pseudomonas viciae</name>
    <dbReference type="NCBI Taxonomy" id="2505979"/>
    <lineage>
        <taxon>Bacteria</taxon>
        <taxon>Pseudomonadati</taxon>
        <taxon>Pseudomonadota</taxon>
        <taxon>Gammaproteobacteria</taxon>
        <taxon>Pseudomonadales</taxon>
        <taxon>Pseudomonadaceae</taxon>
        <taxon>Pseudomonas</taxon>
    </lineage>
</organism>
<reference evidence="7 8" key="1">
    <citation type="journal article" date="2012" name="Appl. Soil Ecol.">
        <title>Isolation and characterization of new plant growth-promoting bacterial endophytes.</title>
        <authorList>
            <person name="Rashid S."/>
            <person name="Charles T.C."/>
            <person name="Glick B.R."/>
        </authorList>
    </citation>
    <scope>NUCLEOTIDE SEQUENCE [LARGE SCALE GENOMIC DNA]</scope>
    <source>
        <strain evidence="7 8">YsS1</strain>
    </source>
</reference>
<evidence type="ECO:0000256" key="6">
    <source>
        <dbReference type="ARBA" id="ARBA00029466"/>
    </source>
</evidence>
<dbReference type="InterPro" id="IPR004603">
    <property type="entry name" value="DNA_mismatch_endonuc_vsr"/>
</dbReference>
<keyword evidence="3" id="KW-0227">DNA damage</keyword>
<comment type="similarity">
    <text evidence="6">Belongs to the Vsr family.</text>
</comment>
<dbReference type="RefSeq" id="WP_280944498.1">
    <property type="nucleotide sequence ID" value="NZ_CP123771.1"/>
</dbReference>
<keyword evidence="8" id="KW-1185">Reference proteome</keyword>
<evidence type="ECO:0000256" key="4">
    <source>
        <dbReference type="ARBA" id="ARBA00022801"/>
    </source>
</evidence>
<name>A0ABY8PCN5_9PSED</name>
<dbReference type="InterPro" id="IPR011335">
    <property type="entry name" value="Restrct_endonuc-II-like"/>
</dbReference>
<dbReference type="EMBL" id="CP123771">
    <property type="protein sequence ID" value="WGO92988.1"/>
    <property type="molecule type" value="Genomic_DNA"/>
</dbReference>